<dbReference type="UniPathway" id="UPA00079"/>
<dbReference type="RefSeq" id="WP_144261800.1">
    <property type="nucleotide sequence ID" value="NZ_QMDX01000004.1"/>
</dbReference>
<keyword evidence="5" id="KW-0474">Menaquinone biosynthesis</keyword>
<keyword evidence="2 5" id="KW-0460">Magnesium</keyword>
<dbReference type="Pfam" id="PF13378">
    <property type="entry name" value="MR_MLE_C"/>
    <property type="match status" value="1"/>
</dbReference>
<keyword evidence="8" id="KW-1185">Reference proteome</keyword>
<proteinExistence type="inferred from homology"/>
<sequence length="378" mass="37884">MRVEPFALSLAEPLGTARGRMTERAGFVVALDLDGVVGVGEAAPLPDWTESLNACEAALTAVAAGIDEGREPGTYLSREDGDESDGDALHGAPAARHAVATAVLDAGARRAGEPLHERLTREYGTRSAAAVETVPVNATVGDGVPAETAEAAAEAVETGFGTVKLKIGARDAESDSERVAAVRDRCPSADLRADANGAWDGDTARRALAAFADDRVAYVEQPLPVDTTTDGEGQRHDLTAHASLRGGAVGIAPDESLAAGGEGLAPVHAALDAGAADAVVLKPMALGGPDRAVAAATAARQAGVTPVVTTTIDGALARATAVHVAAAIPDVPACGLATGGRMAEDLLPTDPAPVASGAVRVPDGPGIAGGTRWHDPTS</sequence>
<feature type="domain" description="Mandelate racemase/muconate lactonizing enzyme C-terminal" evidence="6">
    <location>
        <begin position="145"/>
        <end position="242"/>
    </location>
</feature>
<dbReference type="Pfam" id="PF02746">
    <property type="entry name" value="MR_MLE_N"/>
    <property type="match status" value="1"/>
</dbReference>
<dbReference type="SMART" id="SM00922">
    <property type="entry name" value="MR_MLE"/>
    <property type="match status" value="1"/>
</dbReference>
<keyword evidence="4 5" id="KW-0456">Lyase</keyword>
<dbReference type="Gene3D" id="3.30.390.10">
    <property type="entry name" value="Enolase-like, N-terminal domain"/>
    <property type="match status" value="1"/>
</dbReference>
<dbReference type="PANTHER" id="PTHR48073:SF2">
    <property type="entry name" value="O-SUCCINYLBENZOATE SYNTHASE"/>
    <property type="match status" value="1"/>
</dbReference>
<dbReference type="PANTHER" id="PTHR48073">
    <property type="entry name" value="O-SUCCINYLBENZOATE SYNTHASE-RELATED"/>
    <property type="match status" value="1"/>
</dbReference>
<protein>
    <recommendedName>
        <fullName evidence="5">o-succinylbenzoate synthase</fullName>
        <shortName evidence="5">OSB synthase</shortName>
        <shortName evidence="5">OSBS</shortName>
        <ecNumber evidence="5">4.2.1.113</ecNumber>
    </recommendedName>
    <alternativeName>
        <fullName evidence="5">4-(2'-carboxyphenyl)-4-oxybutyric acid synthase</fullName>
    </alternativeName>
    <alternativeName>
        <fullName evidence="5">o-succinylbenzoic acid synthase</fullName>
    </alternativeName>
</protein>
<dbReference type="EMBL" id="QMDX01000004">
    <property type="protein sequence ID" value="TSD14353.1"/>
    <property type="molecule type" value="Genomic_DNA"/>
</dbReference>
<dbReference type="InParanoid" id="A0A554NAF2"/>
<dbReference type="SFLD" id="SFLDF00009">
    <property type="entry name" value="o-succinylbenzoate_synthase"/>
    <property type="match status" value="1"/>
</dbReference>
<dbReference type="HAMAP" id="MF_00470">
    <property type="entry name" value="MenC_1"/>
    <property type="match status" value="1"/>
</dbReference>
<evidence type="ECO:0000259" key="6">
    <source>
        <dbReference type="SMART" id="SM00922"/>
    </source>
</evidence>
<comment type="similarity">
    <text evidence="5">Belongs to the mandelate racemase/muconate lactonizing enzyme family. MenC type 1 subfamily.</text>
</comment>
<dbReference type="OrthoDB" id="214520at2157"/>
<dbReference type="InterPro" id="IPR036849">
    <property type="entry name" value="Enolase-like_C_sf"/>
</dbReference>
<name>A0A554NAF2_9EURY</name>
<dbReference type="InterPro" id="IPR018110">
    <property type="entry name" value="Mandel_Rmase/mucon_lact_enz_CS"/>
</dbReference>
<dbReference type="InterPro" id="IPR029017">
    <property type="entry name" value="Enolase-like_N"/>
</dbReference>
<dbReference type="Proteomes" id="UP000319894">
    <property type="component" value="Unassembled WGS sequence"/>
</dbReference>
<comment type="cofactor">
    <cofactor evidence="5">
        <name>a divalent metal cation</name>
        <dbReference type="ChEBI" id="CHEBI:60240"/>
    </cofactor>
</comment>
<evidence type="ECO:0000256" key="1">
    <source>
        <dbReference type="ARBA" id="ARBA00022723"/>
    </source>
</evidence>
<dbReference type="SFLD" id="SFLDS00001">
    <property type="entry name" value="Enolase"/>
    <property type="match status" value="1"/>
</dbReference>
<gene>
    <name evidence="5" type="primary">menC</name>
    <name evidence="7" type="ORF">DP107_08885</name>
</gene>
<dbReference type="PROSITE" id="PS00909">
    <property type="entry name" value="MR_MLE_2"/>
    <property type="match status" value="1"/>
</dbReference>
<reference evidence="7 8" key="1">
    <citation type="submission" date="2018-06" db="EMBL/GenBank/DDBJ databases">
        <title>Natronomonas sp. F16-60 a new haloarchaeon isolated from a solar saltern of Isla Cristina, Huelva, Spain.</title>
        <authorList>
            <person name="Duran-Viseras A."/>
            <person name="Sanchez-Porro C."/>
            <person name="Ventosa A."/>
        </authorList>
    </citation>
    <scope>NUCLEOTIDE SEQUENCE [LARGE SCALE GENOMIC DNA]</scope>
    <source>
        <strain evidence="7 8">F16-60</strain>
    </source>
</reference>
<evidence type="ECO:0000256" key="5">
    <source>
        <dbReference type="HAMAP-Rule" id="MF_00470"/>
    </source>
</evidence>
<comment type="caution">
    <text evidence="7">The sequence shown here is derived from an EMBL/GenBank/DDBJ whole genome shotgun (WGS) entry which is preliminary data.</text>
</comment>
<evidence type="ECO:0000256" key="2">
    <source>
        <dbReference type="ARBA" id="ARBA00022842"/>
    </source>
</evidence>
<dbReference type="InterPro" id="IPR010196">
    <property type="entry name" value="OSB_synthase_MenC1"/>
</dbReference>
<dbReference type="GO" id="GO:0000287">
    <property type="term" value="F:magnesium ion binding"/>
    <property type="evidence" value="ECO:0007669"/>
    <property type="project" value="UniProtKB-UniRule"/>
</dbReference>
<dbReference type="SUPFAM" id="SSF51604">
    <property type="entry name" value="Enolase C-terminal domain-like"/>
    <property type="match status" value="1"/>
</dbReference>
<feature type="binding site" evidence="5">
    <location>
        <position position="254"/>
    </location>
    <ligand>
        <name>Mg(2+)</name>
        <dbReference type="ChEBI" id="CHEBI:18420"/>
    </ligand>
</feature>
<dbReference type="EC" id="4.2.1.113" evidence="5"/>
<dbReference type="GO" id="GO:0009234">
    <property type="term" value="P:menaquinone biosynthetic process"/>
    <property type="evidence" value="ECO:0007669"/>
    <property type="project" value="UniProtKB-UniRule"/>
</dbReference>
<organism evidence="7 8">
    <name type="scientific">Haloglomus irregulare</name>
    <dbReference type="NCBI Taxonomy" id="2234134"/>
    <lineage>
        <taxon>Archaea</taxon>
        <taxon>Methanobacteriati</taxon>
        <taxon>Methanobacteriota</taxon>
        <taxon>Stenosarchaea group</taxon>
        <taxon>Halobacteria</taxon>
        <taxon>Halobacteriales</taxon>
        <taxon>Natronomonadaceae</taxon>
        <taxon>Haloglomus</taxon>
    </lineage>
</organism>
<dbReference type="SUPFAM" id="SSF54826">
    <property type="entry name" value="Enolase N-terminal domain-like"/>
    <property type="match status" value="1"/>
</dbReference>
<dbReference type="GO" id="GO:0043748">
    <property type="term" value="F:O-succinylbenzoate synthase activity"/>
    <property type="evidence" value="ECO:0007669"/>
    <property type="project" value="UniProtKB-EC"/>
</dbReference>
<evidence type="ECO:0000256" key="4">
    <source>
        <dbReference type="ARBA" id="ARBA00023239"/>
    </source>
</evidence>
<feature type="binding site" evidence="5">
    <location>
        <position position="220"/>
    </location>
    <ligand>
        <name>Mg(2+)</name>
        <dbReference type="ChEBI" id="CHEBI:18420"/>
    </ligand>
</feature>
<dbReference type="InterPro" id="IPR013342">
    <property type="entry name" value="Mandelate_racemase_C"/>
</dbReference>
<comment type="pathway">
    <text evidence="5">Quinol/quinone metabolism; 1,4-dihydroxy-2-naphthoate biosynthesis; 1,4-dihydroxy-2-naphthoate from chorismate: step 4/7.</text>
</comment>
<dbReference type="Gene3D" id="3.20.20.120">
    <property type="entry name" value="Enolase-like C-terminal domain"/>
    <property type="match status" value="1"/>
</dbReference>
<dbReference type="SFLD" id="SFLDG00180">
    <property type="entry name" value="muconate_cycloisomerase"/>
    <property type="match status" value="1"/>
</dbReference>
<comment type="catalytic activity">
    <reaction evidence="5">
        <text>(1R,6R)-6-hydroxy-2-succinyl-cyclohexa-2,4-diene-1-carboxylate = 2-succinylbenzoate + H2O</text>
        <dbReference type="Rhea" id="RHEA:10196"/>
        <dbReference type="ChEBI" id="CHEBI:15377"/>
        <dbReference type="ChEBI" id="CHEBI:18325"/>
        <dbReference type="ChEBI" id="CHEBI:58689"/>
        <dbReference type="EC" id="4.2.1.113"/>
    </reaction>
</comment>
<evidence type="ECO:0000313" key="8">
    <source>
        <dbReference type="Proteomes" id="UP000319894"/>
    </source>
</evidence>
<comment type="function">
    <text evidence="5">Converts 2-succinyl-6-hydroxy-2,4-cyclohexadiene-1-carboxylate (SHCHC) to 2-succinylbenzoate (OSB).</text>
</comment>
<feature type="binding site" evidence="5">
    <location>
        <position position="194"/>
    </location>
    <ligand>
        <name>Mg(2+)</name>
        <dbReference type="ChEBI" id="CHEBI:18420"/>
    </ligand>
</feature>
<dbReference type="InterPro" id="IPR013341">
    <property type="entry name" value="Mandelate_racemase_N_dom"/>
</dbReference>
<dbReference type="InterPro" id="IPR029065">
    <property type="entry name" value="Enolase_C-like"/>
</dbReference>
<keyword evidence="1 5" id="KW-0479">Metal-binding</keyword>
<dbReference type="GO" id="GO:0009063">
    <property type="term" value="P:amino acid catabolic process"/>
    <property type="evidence" value="ECO:0007669"/>
    <property type="project" value="InterPro"/>
</dbReference>
<evidence type="ECO:0000256" key="3">
    <source>
        <dbReference type="ARBA" id="ARBA00023235"/>
    </source>
</evidence>
<accession>A0A554NAF2</accession>
<feature type="active site" description="Proton donor" evidence="5">
    <location>
        <position position="166"/>
    </location>
</feature>
<feature type="active site" description="Proton acceptor" evidence="5">
    <location>
        <position position="282"/>
    </location>
</feature>
<dbReference type="GO" id="GO:0016854">
    <property type="term" value="F:racemase and epimerase activity"/>
    <property type="evidence" value="ECO:0007669"/>
    <property type="project" value="UniProtKB-ARBA"/>
</dbReference>
<evidence type="ECO:0000313" key="7">
    <source>
        <dbReference type="EMBL" id="TSD14353.1"/>
    </source>
</evidence>
<keyword evidence="3" id="KW-0413">Isomerase</keyword>
<dbReference type="UniPathway" id="UPA01057">
    <property type="reaction ID" value="UER00165"/>
</dbReference>
<comment type="pathway">
    <text evidence="5">Quinol/quinone metabolism; menaquinone biosynthesis.</text>
</comment>
<dbReference type="AlphaFoldDB" id="A0A554NAF2"/>